<evidence type="ECO:0000313" key="1">
    <source>
        <dbReference type="EMBL" id="AVO27061.1"/>
    </source>
</evidence>
<reference evidence="1 2" key="1">
    <citation type="journal article" date="2018" name="Genome Announc.">
        <title>Complete genomes of two Megasphaera elsdenii strains, NCIMB 702410 and ATCC 25940.</title>
        <authorList>
            <person name="Hatmaker E.A."/>
            <person name="O'Dell K."/>
            <person name="Riley L.A."/>
            <person name="Klingeman D.M."/>
            <person name="Guss A.M."/>
        </authorList>
    </citation>
    <scope>NUCLEOTIDE SEQUENCE [LARGE SCALE GENOMIC DNA]</scope>
    <source>
        <strain evidence="1 2">NCIMB702410</strain>
    </source>
</reference>
<organism evidence="1 2">
    <name type="scientific">Megasphaera elsdenii</name>
    <dbReference type="NCBI Taxonomy" id="907"/>
    <lineage>
        <taxon>Bacteria</taxon>
        <taxon>Bacillati</taxon>
        <taxon>Bacillota</taxon>
        <taxon>Negativicutes</taxon>
        <taxon>Veillonellales</taxon>
        <taxon>Veillonellaceae</taxon>
        <taxon>Megasphaera</taxon>
    </lineage>
</organism>
<dbReference type="Proteomes" id="UP000238358">
    <property type="component" value="Chromosome"/>
</dbReference>
<name>A0A2S0M6I6_MEGEL</name>
<proteinExistence type="predicted"/>
<dbReference type="OrthoDB" id="1654682at2"/>
<accession>A0A2S0M6I6</accession>
<protein>
    <submittedName>
        <fullName evidence="1">Molecular chaperone Hsp90</fullName>
    </submittedName>
</protein>
<dbReference type="RefSeq" id="WP_027895778.1">
    <property type="nucleotide sequence ID" value="NZ_CP027569.1"/>
</dbReference>
<gene>
    <name evidence="1" type="ORF">C6Y28_05250</name>
</gene>
<dbReference type="EMBL" id="CP027569">
    <property type="protein sequence ID" value="AVO27061.1"/>
    <property type="molecule type" value="Genomic_DNA"/>
</dbReference>
<dbReference type="AlphaFoldDB" id="A0A2S0M6I6"/>
<sequence>MDAKTVEFVTTKTHDLMAAPSCNPALKTAAQAWLDAADKDAATPAYVEALKQGVSTIDELLAFAASEHAVQLMGADGAKQLLAHAKDIQAKGAKFCDCPACTADLAILRELKAL</sequence>
<evidence type="ECO:0000313" key="2">
    <source>
        <dbReference type="Proteomes" id="UP000238358"/>
    </source>
</evidence>